<dbReference type="PANTHER" id="PTHR21050">
    <property type="entry name" value="MIDKINE AND PLEIOTROPHIN 1, ISOFORM A-RELATED"/>
    <property type="match status" value="1"/>
</dbReference>
<feature type="domain" description="Pleiotrophin/Midkine C-terminal" evidence="8">
    <location>
        <begin position="54"/>
        <end position="100"/>
    </location>
</feature>
<evidence type="ECO:0000256" key="6">
    <source>
        <dbReference type="SAM" id="MobiDB-lite"/>
    </source>
</evidence>
<evidence type="ECO:0000313" key="9">
    <source>
        <dbReference type="EMBL" id="CAG5081871.1"/>
    </source>
</evidence>
<dbReference type="GO" id="GO:0008201">
    <property type="term" value="F:heparin binding"/>
    <property type="evidence" value="ECO:0007669"/>
    <property type="project" value="TreeGrafter"/>
</dbReference>
<name>A0A8J2MGV7_COTCN</name>
<evidence type="ECO:0000256" key="2">
    <source>
        <dbReference type="ARBA" id="ARBA00005403"/>
    </source>
</evidence>
<dbReference type="Pfam" id="PF01091">
    <property type="entry name" value="PTN_MK_C"/>
    <property type="match status" value="1"/>
</dbReference>
<evidence type="ECO:0000256" key="1">
    <source>
        <dbReference type="ARBA" id="ARBA00004613"/>
    </source>
</evidence>
<feature type="chain" id="PRO_5035169533" description="Pleiotrophin/Midkine C-terminal domain-containing protein" evidence="7">
    <location>
        <begin position="25"/>
        <end position="164"/>
    </location>
</feature>
<dbReference type="PANTHER" id="PTHR21050:SF1">
    <property type="entry name" value="MIDKINE AND PLEIOTROPHIN 1, ISOFORM A-RELATED"/>
    <property type="match status" value="1"/>
</dbReference>
<keyword evidence="5" id="KW-1015">Disulfide bond</keyword>
<evidence type="ECO:0000256" key="4">
    <source>
        <dbReference type="ARBA" id="ARBA00022729"/>
    </source>
</evidence>
<evidence type="ECO:0000256" key="5">
    <source>
        <dbReference type="ARBA" id="ARBA00023157"/>
    </source>
</evidence>
<keyword evidence="10" id="KW-1185">Reference proteome</keyword>
<dbReference type="FunFam" id="2.30.90.10:FF:000001">
    <property type="entry name" value="Pleiotrophin"/>
    <property type="match status" value="1"/>
</dbReference>
<organism evidence="9 10">
    <name type="scientific">Cotesia congregata</name>
    <name type="common">Parasitoid wasp</name>
    <name type="synonym">Apanteles congregatus</name>
    <dbReference type="NCBI Taxonomy" id="51543"/>
    <lineage>
        <taxon>Eukaryota</taxon>
        <taxon>Metazoa</taxon>
        <taxon>Ecdysozoa</taxon>
        <taxon>Arthropoda</taxon>
        <taxon>Hexapoda</taxon>
        <taxon>Insecta</taxon>
        <taxon>Pterygota</taxon>
        <taxon>Neoptera</taxon>
        <taxon>Endopterygota</taxon>
        <taxon>Hymenoptera</taxon>
        <taxon>Apocrita</taxon>
        <taxon>Ichneumonoidea</taxon>
        <taxon>Braconidae</taxon>
        <taxon>Microgastrinae</taxon>
        <taxon>Cotesia</taxon>
    </lineage>
</organism>
<keyword evidence="4 7" id="KW-0732">Signal</keyword>
<dbReference type="GO" id="GO:0008083">
    <property type="term" value="F:growth factor activity"/>
    <property type="evidence" value="ECO:0007669"/>
    <property type="project" value="InterPro"/>
</dbReference>
<dbReference type="GO" id="GO:0048332">
    <property type="term" value="P:mesoderm morphogenesis"/>
    <property type="evidence" value="ECO:0007669"/>
    <property type="project" value="TreeGrafter"/>
</dbReference>
<comment type="similarity">
    <text evidence="2">Belongs to the pleiotrophin family.</text>
</comment>
<accession>A0A8J2MGV7</accession>
<feature type="compositionally biased region" description="Basic and acidic residues" evidence="6">
    <location>
        <begin position="153"/>
        <end position="164"/>
    </location>
</feature>
<dbReference type="Gene3D" id="2.30.90.10">
    <property type="entry name" value="Heparin-binding Growth Factor, Midkine, Chain A- C-terminal Domain"/>
    <property type="match status" value="2"/>
</dbReference>
<dbReference type="OrthoDB" id="8818336at2759"/>
<sequence>MKLWWSLILLLGVVLSIMAITAQAESDVWEEEDDKEVLVRTVRGTKDRASGSNGSSCRYSKGEWNECDPKTNMRSRTLSLKKGDKTCEQTKTIQKKCKKGKACRYDKGTFSACVNMSMTRVDNLKANSDSSCDQTRRITKSCKPEAASSKKVTKADRNRKTGKQ</sequence>
<dbReference type="AlphaFoldDB" id="A0A8J2MGV7"/>
<keyword evidence="3" id="KW-0964">Secreted</keyword>
<gene>
    <name evidence="9" type="ORF">HICCMSTLAB_LOCUS3399</name>
</gene>
<dbReference type="InterPro" id="IPR020090">
    <property type="entry name" value="PTN/MK_C_dom"/>
</dbReference>
<dbReference type="InterPro" id="IPR038130">
    <property type="entry name" value="PTN/MK_C_dom_sf"/>
</dbReference>
<comment type="subcellular location">
    <subcellularLocation>
        <location evidence="1">Secreted</location>
    </subcellularLocation>
</comment>
<protein>
    <recommendedName>
        <fullName evidence="8">Pleiotrophin/Midkine C-terminal domain-containing protein</fullName>
    </recommendedName>
</protein>
<evidence type="ECO:0000313" key="10">
    <source>
        <dbReference type="Proteomes" id="UP000786811"/>
    </source>
</evidence>
<evidence type="ECO:0000259" key="8">
    <source>
        <dbReference type="Pfam" id="PF01091"/>
    </source>
</evidence>
<dbReference type="InterPro" id="IPR020091">
    <property type="entry name" value="PTN/MK_diS_sf"/>
</dbReference>
<feature type="region of interest" description="Disordered" evidence="6">
    <location>
        <begin position="143"/>
        <end position="164"/>
    </location>
</feature>
<dbReference type="Proteomes" id="UP000786811">
    <property type="component" value="Unassembled WGS sequence"/>
</dbReference>
<comment type="caution">
    <text evidence="9">The sequence shown here is derived from an EMBL/GenBank/DDBJ whole genome shotgun (WGS) entry which is preliminary data.</text>
</comment>
<evidence type="ECO:0000256" key="3">
    <source>
        <dbReference type="ARBA" id="ARBA00022525"/>
    </source>
</evidence>
<dbReference type="EMBL" id="CAJNRD030001118">
    <property type="protein sequence ID" value="CAG5081871.1"/>
    <property type="molecule type" value="Genomic_DNA"/>
</dbReference>
<feature type="signal peptide" evidence="7">
    <location>
        <begin position="1"/>
        <end position="24"/>
    </location>
</feature>
<dbReference type="GO" id="GO:0005576">
    <property type="term" value="C:extracellular region"/>
    <property type="evidence" value="ECO:0007669"/>
    <property type="project" value="UniProtKB-SubCell"/>
</dbReference>
<evidence type="ECO:0000256" key="7">
    <source>
        <dbReference type="SAM" id="SignalP"/>
    </source>
</evidence>
<reference evidence="9" key="1">
    <citation type="submission" date="2021-04" db="EMBL/GenBank/DDBJ databases">
        <authorList>
            <person name="Chebbi M.A.C M."/>
        </authorList>
    </citation>
    <scope>NUCLEOTIDE SEQUENCE</scope>
</reference>
<proteinExistence type="inferred from homology"/>
<dbReference type="SUPFAM" id="SSF57288">
    <property type="entry name" value="Midkine"/>
    <property type="match status" value="1"/>
</dbReference>